<dbReference type="SUPFAM" id="SSF52935">
    <property type="entry name" value="PK C-terminal domain-like"/>
    <property type="match status" value="1"/>
</dbReference>
<evidence type="ECO:0000256" key="13">
    <source>
        <dbReference type="NCBIfam" id="TIGR01064"/>
    </source>
</evidence>
<accession>A0ABX0XEE6</accession>
<evidence type="ECO:0000313" key="17">
    <source>
        <dbReference type="EMBL" id="NJC27268.1"/>
    </source>
</evidence>
<sequence length="477" mass="52454">MKITDHQNTKIVATVGPACSSYDGLKGLIEAGVDVFRLNFSHGSHDVHGETIQHILALNKELNTHVSILADLQGPKLRVGKMENEGLPVEEGQIVTFTNTKCVGNAERIYMSYPEFARDVAVGERVLVDDGTLVFEVVETNGTDTVKLKTLFGGILKSNKGVNLPNTKISLPSLTEKDLKDLKYILTQPVNWIALSFVRQAKDLKDLRARIDAEGHPAKIISKIEKPEAIENLDKIIKHSNAIMVARGDLGIEMPMERLPIIQKEIIRKCIQRARPVIVATQMMDSMINNPGPTRAEVTDVANAVLDGTDAVMLSGETSVGRHPALVVKAMNAIIHEAEQIYEIGMKRPKSNNKSGTFVSDVVCSAAAWAAQNVGARGIVGMTRTGYTAFKLSSFRPNSKIYVFSDSDHMLNTLGLCWGVRCFRYDKFTSTDETVSDVTQILKDAGHVNVGDMLVNTGSMPLNRRRRTNMMKITIVD</sequence>
<dbReference type="PRINTS" id="PR01050">
    <property type="entry name" value="PYRUVTKNASE"/>
</dbReference>
<keyword evidence="7" id="KW-0547">Nucleotide-binding</keyword>
<dbReference type="InterPro" id="IPR018209">
    <property type="entry name" value="Pyrv_Knase_AS"/>
</dbReference>
<dbReference type="Pfam" id="PF00224">
    <property type="entry name" value="PK"/>
    <property type="match status" value="1"/>
</dbReference>
<dbReference type="InterPro" id="IPR015806">
    <property type="entry name" value="Pyrv_Knase_insert_dom_sf"/>
</dbReference>
<comment type="caution">
    <text evidence="17">The sequence shown here is derived from an EMBL/GenBank/DDBJ whole genome shotgun (WGS) entry which is preliminary data.</text>
</comment>
<evidence type="ECO:0000256" key="11">
    <source>
        <dbReference type="ARBA" id="ARBA00023152"/>
    </source>
</evidence>
<keyword evidence="12 17" id="KW-0670">Pyruvate</keyword>
<evidence type="ECO:0000259" key="16">
    <source>
        <dbReference type="Pfam" id="PF02887"/>
    </source>
</evidence>
<name>A0ABX0XEE6_9BACT</name>
<dbReference type="NCBIfam" id="NF004978">
    <property type="entry name" value="PRK06354.1"/>
    <property type="match status" value="1"/>
</dbReference>
<keyword evidence="18" id="KW-1185">Reference proteome</keyword>
<dbReference type="GO" id="GO:0016301">
    <property type="term" value="F:kinase activity"/>
    <property type="evidence" value="ECO:0007669"/>
    <property type="project" value="UniProtKB-KW"/>
</dbReference>
<feature type="domain" description="Pyruvate kinase C-terminal" evidence="16">
    <location>
        <begin position="362"/>
        <end position="473"/>
    </location>
</feature>
<dbReference type="GO" id="GO:0004743">
    <property type="term" value="F:pyruvate kinase activity"/>
    <property type="evidence" value="ECO:0007669"/>
    <property type="project" value="UniProtKB-EC"/>
</dbReference>
<dbReference type="RefSeq" id="WP_168038195.1">
    <property type="nucleotide sequence ID" value="NZ_JAATJH010000004.1"/>
</dbReference>
<evidence type="ECO:0000256" key="6">
    <source>
        <dbReference type="ARBA" id="ARBA00022723"/>
    </source>
</evidence>
<dbReference type="SUPFAM" id="SSF50800">
    <property type="entry name" value="PK beta-barrel domain-like"/>
    <property type="match status" value="1"/>
</dbReference>
<gene>
    <name evidence="17" type="ORF">GGR27_002781</name>
</gene>
<keyword evidence="6" id="KW-0479">Metal-binding</keyword>
<dbReference type="PANTHER" id="PTHR11817">
    <property type="entry name" value="PYRUVATE KINASE"/>
    <property type="match status" value="1"/>
</dbReference>
<dbReference type="Pfam" id="PF02887">
    <property type="entry name" value="PK_C"/>
    <property type="match status" value="1"/>
</dbReference>
<dbReference type="Gene3D" id="3.20.20.60">
    <property type="entry name" value="Phosphoenolpyruvate-binding domains"/>
    <property type="match status" value="1"/>
</dbReference>
<dbReference type="Gene3D" id="3.40.1380.20">
    <property type="entry name" value="Pyruvate kinase, C-terminal domain"/>
    <property type="match status" value="1"/>
</dbReference>
<evidence type="ECO:0000256" key="7">
    <source>
        <dbReference type="ARBA" id="ARBA00022741"/>
    </source>
</evidence>
<evidence type="ECO:0000256" key="9">
    <source>
        <dbReference type="ARBA" id="ARBA00022840"/>
    </source>
</evidence>
<comment type="catalytic activity">
    <reaction evidence="14">
        <text>pyruvate + ATP = phosphoenolpyruvate + ADP + H(+)</text>
        <dbReference type="Rhea" id="RHEA:18157"/>
        <dbReference type="ChEBI" id="CHEBI:15361"/>
        <dbReference type="ChEBI" id="CHEBI:15378"/>
        <dbReference type="ChEBI" id="CHEBI:30616"/>
        <dbReference type="ChEBI" id="CHEBI:58702"/>
        <dbReference type="ChEBI" id="CHEBI:456216"/>
        <dbReference type="EC" id="2.7.1.40"/>
    </reaction>
</comment>
<keyword evidence="8 14" id="KW-0418">Kinase</keyword>
<evidence type="ECO:0000259" key="15">
    <source>
        <dbReference type="Pfam" id="PF00224"/>
    </source>
</evidence>
<evidence type="ECO:0000313" key="18">
    <source>
        <dbReference type="Proteomes" id="UP000770785"/>
    </source>
</evidence>
<evidence type="ECO:0000256" key="12">
    <source>
        <dbReference type="ARBA" id="ARBA00023317"/>
    </source>
</evidence>
<comment type="cofactor">
    <cofactor evidence="1">
        <name>K(+)</name>
        <dbReference type="ChEBI" id="CHEBI:29103"/>
    </cofactor>
</comment>
<dbReference type="PROSITE" id="PS00110">
    <property type="entry name" value="PYRUVATE_KINASE"/>
    <property type="match status" value="1"/>
</dbReference>
<dbReference type="EMBL" id="JAATJH010000004">
    <property type="protein sequence ID" value="NJC27268.1"/>
    <property type="molecule type" value="Genomic_DNA"/>
</dbReference>
<evidence type="ECO:0000256" key="2">
    <source>
        <dbReference type="ARBA" id="ARBA00004997"/>
    </source>
</evidence>
<dbReference type="NCBIfam" id="TIGR01064">
    <property type="entry name" value="pyruv_kin"/>
    <property type="match status" value="1"/>
</dbReference>
<keyword evidence="10 14" id="KW-0460">Magnesium</keyword>
<dbReference type="InterPro" id="IPR011037">
    <property type="entry name" value="Pyrv_Knase-like_insert_dom_sf"/>
</dbReference>
<reference evidence="17 18" key="1">
    <citation type="submission" date="2020-03" db="EMBL/GenBank/DDBJ databases">
        <title>Genomic Encyclopedia of Type Strains, Phase IV (KMG-IV): sequencing the most valuable type-strain genomes for metagenomic binning, comparative biology and taxonomic classification.</title>
        <authorList>
            <person name="Goeker M."/>
        </authorList>
    </citation>
    <scope>NUCLEOTIDE SEQUENCE [LARGE SCALE GENOMIC DNA]</scope>
    <source>
        <strain evidence="17 18">DSM 105096</strain>
    </source>
</reference>
<evidence type="ECO:0000256" key="14">
    <source>
        <dbReference type="RuleBase" id="RU000504"/>
    </source>
</evidence>
<keyword evidence="11 14" id="KW-0324">Glycolysis</keyword>
<dbReference type="EC" id="2.7.1.40" evidence="4 13"/>
<keyword evidence="5 14" id="KW-0808">Transferase</keyword>
<comment type="pathway">
    <text evidence="2 14">Carbohydrate degradation; glycolysis; pyruvate from D-glyceraldehyde 3-phosphate: step 5/5.</text>
</comment>
<dbReference type="InterPro" id="IPR001697">
    <property type="entry name" value="Pyr_Knase"/>
</dbReference>
<evidence type="ECO:0000256" key="10">
    <source>
        <dbReference type="ARBA" id="ARBA00022842"/>
    </source>
</evidence>
<dbReference type="Proteomes" id="UP000770785">
    <property type="component" value="Unassembled WGS sequence"/>
</dbReference>
<keyword evidence="9" id="KW-0067">ATP-binding</keyword>
<proteinExistence type="inferred from homology"/>
<feature type="domain" description="Pyruvate kinase barrel" evidence="15">
    <location>
        <begin position="7"/>
        <end position="326"/>
    </location>
</feature>
<evidence type="ECO:0000256" key="8">
    <source>
        <dbReference type="ARBA" id="ARBA00022777"/>
    </source>
</evidence>
<dbReference type="SUPFAM" id="SSF51621">
    <property type="entry name" value="Phosphoenolpyruvate/pyruvate domain"/>
    <property type="match status" value="1"/>
</dbReference>
<evidence type="ECO:0000256" key="1">
    <source>
        <dbReference type="ARBA" id="ARBA00001958"/>
    </source>
</evidence>
<dbReference type="InterPro" id="IPR036918">
    <property type="entry name" value="Pyrv_Knase_C_sf"/>
</dbReference>
<protein>
    <recommendedName>
        <fullName evidence="4 13">Pyruvate kinase</fullName>
        <ecNumber evidence="4 13">2.7.1.40</ecNumber>
    </recommendedName>
</protein>
<evidence type="ECO:0000256" key="3">
    <source>
        <dbReference type="ARBA" id="ARBA00008663"/>
    </source>
</evidence>
<dbReference type="InterPro" id="IPR040442">
    <property type="entry name" value="Pyrv_kinase-like_dom_sf"/>
</dbReference>
<evidence type="ECO:0000256" key="5">
    <source>
        <dbReference type="ARBA" id="ARBA00022679"/>
    </source>
</evidence>
<dbReference type="Gene3D" id="2.40.33.10">
    <property type="entry name" value="PK beta-barrel domain-like"/>
    <property type="match status" value="1"/>
</dbReference>
<dbReference type="InterPro" id="IPR015795">
    <property type="entry name" value="Pyrv_Knase_C"/>
</dbReference>
<dbReference type="InterPro" id="IPR015813">
    <property type="entry name" value="Pyrv/PenolPyrv_kinase-like_dom"/>
</dbReference>
<dbReference type="NCBIfam" id="NF004491">
    <property type="entry name" value="PRK05826.1"/>
    <property type="match status" value="1"/>
</dbReference>
<organism evidence="17 18">
    <name type="scientific">Neolewinella antarctica</name>
    <dbReference type="NCBI Taxonomy" id="442734"/>
    <lineage>
        <taxon>Bacteria</taxon>
        <taxon>Pseudomonadati</taxon>
        <taxon>Bacteroidota</taxon>
        <taxon>Saprospiria</taxon>
        <taxon>Saprospirales</taxon>
        <taxon>Lewinellaceae</taxon>
        <taxon>Neolewinella</taxon>
    </lineage>
</organism>
<evidence type="ECO:0000256" key="4">
    <source>
        <dbReference type="ARBA" id="ARBA00012142"/>
    </source>
</evidence>
<comment type="similarity">
    <text evidence="3 14">Belongs to the pyruvate kinase family.</text>
</comment>
<dbReference type="InterPro" id="IPR015793">
    <property type="entry name" value="Pyrv_Knase_brl"/>
</dbReference>